<gene>
    <name evidence="6" type="ORF">DUNSADRAFT_1902</name>
</gene>
<protein>
    <recommendedName>
        <fullName evidence="4">Beta-amylase</fullName>
        <ecNumber evidence="4">3.2.1.2</ecNumber>
    </recommendedName>
</protein>
<dbReference type="Pfam" id="PF01373">
    <property type="entry name" value="Glyco_hydro_14"/>
    <property type="match status" value="1"/>
</dbReference>
<keyword evidence="4 6" id="KW-0378">Hydrolase</keyword>
<keyword evidence="7" id="KW-1185">Reference proteome</keyword>
<dbReference type="PRINTS" id="PR00750">
    <property type="entry name" value="BETAAMYLASE"/>
</dbReference>
<keyword evidence="2 4" id="KW-0119">Carbohydrate metabolism</keyword>
<dbReference type="EC" id="3.2.1.2" evidence="4"/>
<dbReference type="GO" id="GO:0016787">
    <property type="term" value="F:hydrolase activity"/>
    <property type="evidence" value="ECO:0007669"/>
    <property type="project" value="UniProtKB-KW"/>
</dbReference>
<evidence type="ECO:0000256" key="5">
    <source>
        <dbReference type="SAM" id="MobiDB-lite"/>
    </source>
</evidence>
<name>A0ABZ3LC09_DUNSA</name>
<evidence type="ECO:0000256" key="4">
    <source>
        <dbReference type="RuleBase" id="RU000509"/>
    </source>
</evidence>
<dbReference type="PANTHER" id="PTHR31352:SF1">
    <property type="entry name" value="BETA-AMYLASE 3, CHLOROPLASTIC"/>
    <property type="match status" value="1"/>
</dbReference>
<accession>A0ABZ3LC09</accession>
<keyword evidence="3 4" id="KW-0624">Polysaccharide degradation</keyword>
<evidence type="ECO:0000256" key="1">
    <source>
        <dbReference type="ARBA" id="ARBA00005652"/>
    </source>
</evidence>
<reference evidence="6" key="1">
    <citation type="submission" date="2017-08" db="EMBL/GenBank/DDBJ databases">
        <authorList>
            <person name="Polle J.E."/>
            <person name="Barry K."/>
            <person name="Cushman J."/>
            <person name="Schmutz J."/>
            <person name="Tran D."/>
            <person name="Hathwaick L.T."/>
            <person name="Yim W.C."/>
            <person name="Jenkins J."/>
            <person name="Mckie-Krisberg Z.M."/>
            <person name="Prochnik S."/>
            <person name="Lindquist E."/>
            <person name="Dockter R.B."/>
            <person name="Adam C."/>
            <person name="Molina H."/>
            <person name="Bunkerborg J."/>
            <person name="Jin E."/>
            <person name="Buchheim M."/>
            <person name="Magnuson J."/>
        </authorList>
    </citation>
    <scope>NUCLEOTIDE SEQUENCE</scope>
    <source>
        <strain evidence="6">CCAP 19/18</strain>
    </source>
</reference>
<dbReference type="InterPro" id="IPR017853">
    <property type="entry name" value="GH"/>
</dbReference>
<sequence>MLGTRGKGTRLSNPSDILTCGRHSLLSARFVTKVLVRNGLAAPVQRIWEPKTVEKKLSSGKGAPTRDCPLYVGLGSSPQSLLRSSTDTVVKLCFNSTDSITLPAWVLELGRHYPDIFYTDKAGSRSRECLTLGVDDVPVLHGRTGQECYDQSMLATLKASAEHAEPMWGLGGPHDAGQYKEWPQQCGFFTQKGNWRSSYGRFFLQWYSEMLIRHALLVMGAASAAFSGTPVRLSARIPSCHWWSETDSHAAELTARAVAAALHMPVCVETRELMLDDALLVRMEDAIFKPISSLGIELPPVDGLVMNSMCDAMFEPEGWQRFSSFVNKVATRFESETPYTAPPKRDSLKEPDSHVSSRARTN</sequence>
<feature type="region of interest" description="Disordered" evidence="5">
    <location>
        <begin position="335"/>
        <end position="362"/>
    </location>
</feature>
<dbReference type="SUPFAM" id="SSF51445">
    <property type="entry name" value="(Trans)glycosidases"/>
    <property type="match status" value="1"/>
</dbReference>
<evidence type="ECO:0000256" key="3">
    <source>
        <dbReference type="ARBA" id="ARBA00023326"/>
    </source>
</evidence>
<comment type="catalytic activity">
    <reaction evidence="4">
        <text>Hydrolysis of (1-&gt;4)-alpha-D-glucosidic linkages in polysaccharides so as to remove successive maltose units from the non-reducing ends of the chains.</text>
        <dbReference type="EC" id="3.2.1.2"/>
    </reaction>
</comment>
<dbReference type="Gene3D" id="3.20.20.80">
    <property type="entry name" value="Glycosidases"/>
    <property type="match status" value="2"/>
</dbReference>
<feature type="compositionally biased region" description="Basic and acidic residues" evidence="5">
    <location>
        <begin position="343"/>
        <end position="355"/>
    </location>
</feature>
<dbReference type="EMBL" id="MU069560">
    <property type="protein sequence ID" value="KAF5838957.1"/>
    <property type="molecule type" value="Genomic_DNA"/>
</dbReference>
<evidence type="ECO:0000256" key="2">
    <source>
        <dbReference type="ARBA" id="ARBA00023277"/>
    </source>
</evidence>
<proteinExistence type="inferred from homology"/>
<keyword evidence="4" id="KW-0326">Glycosidase</keyword>
<dbReference type="PANTHER" id="PTHR31352">
    <property type="entry name" value="BETA-AMYLASE 1, CHLOROPLASTIC"/>
    <property type="match status" value="1"/>
</dbReference>
<evidence type="ECO:0000313" key="6">
    <source>
        <dbReference type="EMBL" id="KAF5838957.1"/>
    </source>
</evidence>
<organism evidence="6 7">
    <name type="scientific">Dunaliella salina</name>
    <name type="common">Green alga</name>
    <name type="synonym">Protococcus salinus</name>
    <dbReference type="NCBI Taxonomy" id="3046"/>
    <lineage>
        <taxon>Eukaryota</taxon>
        <taxon>Viridiplantae</taxon>
        <taxon>Chlorophyta</taxon>
        <taxon>core chlorophytes</taxon>
        <taxon>Chlorophyceae</taxon>
        <taxon>CS clade</taxon>
        <taxon>Chlamydomonadales</taxon>
        <taxon>Dunaliellaceae</taxon>
        <taxon>Dunaliella</taxon>
    </lineage>
</organism>
<evidence type="ECO:0000313" key="7">
    <source>
        <dbReference type="Proteomes" id="UP000815325"/>
    </source>
</evidence>
<comment type="caution">
    <text evidence="6">The sequence shown here is derived from an EMBL/GenBank/DDBJ whole genome shotgun (WGS) entry which is preliminary data.</text>
</comment>
<comment type="similarity">
    <text evidence="1 4">Belongs to the glycosyl hydrolase 14 family.</text>
</comment>
<dbReference type="InterPro" id="IPR001554">
    <property type="entry name" value="Glyco_hydro_14"/>
</dbReference>
<dbReference type="Proteomes" id="UP000815325">
    <property type="component" value="Unassembled WGS sequence"/>
</dbReference>